<dbReference type="GO" id="GO:0016714">
    <property type="term" value="F:oxidoreductase activity, acting on paired donors, with incorporation or reduction of molecular oxygen, reduced pteridine as one donor, and incorporation of one atom of oxygen"/>
    <property type="evidence" value="ECO:0007669"/>
    <property type="project" value="InterPro"/>
</dbReference>
<reference evidence="2 3" key="1">
    <citation type="submission" date="2016-11" db="EMBL/GenBank/DDBJ databases">
        <authorList>
            <person name="Manzoor S."/>
        </authorList>
    </citation>
    <scope>NUCLEOTIDE SEQUENCE [LARGE SCALE GENOMIC DNA]</scope>
    <source>
        <strain evidence="2">Clostridium ultunense strain Esp</strain>
    </source>
</reference>
<keyword evidence="3" id="KW-1185">Reference proteome</keyword>
<accession>A0A1M4PLX2</accession>
<dbReference type="Proteomes" id="UP000245423">
    <property type="component" value="Chromosome 1"/>
</dbReference>
<protein>
    <recommendedName>
        <fullName evidence="1">Biopterin-dependent aromatic amino acid hydroxylase family profile domain-containing protein</fullName>
    </recommendedName>
</protein>
<evidence type="ECO:0000259" key="1">
    <source>
        <dbReference type="PROSITE" id="PS51410"/>
    </source>
</evidence>
<name>A0A1M4PLX2_9FIRM</name>
<sequence>MDTIHLVGRSVHMTNEKDYRKLFRKLLKAYYEVVQYGLV</sequence>
<organism evidence="2 3">
    <name type="scientific">[Clostridium] ultunense Esp</name>
    <dbReference type="NCBI Taxonomy" id="1288971"/>
    <lineage>
        <taxon>Bacteria</taxon>
        <taxon>Bacillati</taxon>
        <taxon>Bacillota</taxon>
        <taxon>Tissierellia</taxon>
        <taxon>Tissierellales</taxon>
        <taxon>Tepidimicrobiaceae</taxon>
        <taxon>Schnuerera</taxon>
    </lineage>
</organism>
<gene>
    <name evidence="2" type="ORF">CUESP1_1084</name>
</gene>
<evidence type="ECO:0000313" key="3">
    <source>
        <dbReference type="Proteomes" id="UP000245423"/>
    </source>
</evidence>
<evidence type="ECO:0000313" key="2">
    <source>
        <dbReference type="EMBL" id="SHD76458.1"/>
    </source>
</evidence>
<dbReference type="EMBL" id="LT669839">
    <property type="protein sequence ID" value="SHD76458.1"/>
    <property type="molecule type" value="Genomic_DNA"/>
</dbReference>
<feature type="domain" description="Biopterin-dependent aromatic amino acid hydroxylase family profile" evidence="1">
    <location>
        <begin position="1"/>
        <end position="39"/>
    </location>
</feature>
<dbReference type="PROSITE" id="PS51410">
    <property type="entry name" value="BH4_AAA_HYDROXYL_2"/>
    <property type="match status" value="1"/>
</dbReference>
<dbReference type="InterPro" id="IPR019774">
    <property type="entry name" value="Aromatic-AA_hydroxylase_C"/>
</dbReference>
<proteinExistence type="predicted"/>
<dbReference type="AlphaFoldDB" id="A0A1M4PLX2"/>